<reference evidence="2" key="1">
    <citation type="journal article" date="2019" name="Int. J. Syst. Evol. Microbiol.">
        <title>The Global Catalogue of Microorganisms (GCM) 10K type strain sequencing project: providing services to taxonomists for standard genome sequencing and annotation.</title>
        <authorList>
            <consortium name="The Broad Institute Genomics Platform"/>
            <consortium name="The Broad Institute Genome Sequencing Center for Infectious Disease"/>
            <person name="Wu L."/>
            <person name="Ma J."/>
        </authorList>
    </citation>
    <scope>NUCLEOTIDE SEQUENCE [LARGE SCALE GENOMIC DNA]</scope>
    <source>
        <strain evidence="2">CGMCC 1.15772</strain>
    </source>
</reference>
<gene>
    <name evidence="1" type="ORF">ACFQRL_06070</name>
</gene>
<accession>A0ABW2HFH3</accession>
<evidence type="ECO:0000313" key="2">
    <source>
        <dbReference type="Proteomes" id="UP001596507"/>
    </source>
</evidence>
<evidence type="ECO:0000313" key="1">
    <source>
        <dbReference type="EMBL" id="MFC7268519.1"/>
    </source>
</evidence>
<dbReference type="RefSeq" id="WP_262873414.1">
    <property type="nucleotide sequence ID" value="NZ_BAABKW010000002.1"/>
</dbReference>
<comment type="caution">
    <text evidence="1">The sequence shown here is derived from an EMBL/GenBank/DDBJ whole genome shotgun (WGS) entry which is preliminary data.</text>
</comment>
<dbReference type="Proteomes" id="UP001596507">
    <property type="component" value="Unassembled WGS sequence"/>
</dbReference>
<dbReference type="EMBL" id="JBHTBE010000001">
    <property type="protein sequence ID" value="MFC7268519.1"/>
    <property type="molecule type" value="Genomic_DNA"/>
</dbReference>
<name>A0ABW2HFH3_9MICO</name>
<sequence length="71" mass="8098">MSAVAYDHAQRQTAELVEQARLRRQQQGRRATFVAPESSARRMLRRTAHWVRTHVHLHRRGSGGTPAVPAM</sequence>
<protein>
    <submittedName>
        <fullName evidence="1">Uncharacterized protein</fullName>
    </submittedName>
</protein>
<organism evidence="1 2">
    <name type="scientific">Microbacterium fluvii</name>
    <dbReference type="NCBI Taxonomy" id="415215"/>
    <lineage>
        <taxon>Bacteria</taxon>
        <taxon>Bacillati</taxon>
        <taxon>Actinomycetota</taxon>
        <taxon>Actinomycetes</taxon>
        <taxon>Micrococcales</taxon>
        <taxon>Microbacteriaceae</taxon>
        <taxon>Microbacterium</taxon>
    </lineage>
</organism>
<keyword evidence="2" id="KW-1185">Reference proteome</keyword>
<proteinExistence type="predicted"/>